<dbReference type="InterPro" id="IPR000515">
    <property type="entry name" value="MetI-like"/>
</dbReference>
<feature type="transmembrane region" description="Helical" evidence="10">
    <location>
        <begin position="250"/>
        <end position="269"/>
    </location>
</feature>
<dbReference type="EMBL" id="FOHJ01000015">
    <property type="protein sequence ID" value="SEU03150.1"/>
    <property type="molecule type" value="Genomic_DNA"/>
</dbReference>
<feature type="transmembrane region" description="Helical" evidence="10">
    <location>
        <begin position="353"/>
        <end position="376"/>
    </location>
</feature>
<feature type="transmembrane region" description="Helical" evidence="10">
    <location>
        <begin position="226"/>
        <end position="244"/>
    </location>
</feature>
<dbReference type="PANTHER" id="PTHR43386:SF24">
    <property type="entry name" value="OLIGOPEPTIDE TRANSPORT SYSTEM PERMEASE PROTEIN AMID"/>
    <property type="match status" value="1"/>
</dbReference>
<name>A0A1I0J2A1_9BACI</name>
<evidence type="ECO:0000313" key="13">
    <source>
        <dbReference type="EMBL" id="SEU03150.1"/>
    </source>
</evidence>
<dbReference type="AlphaFoldDB" id="A0A1I0J2A1"/>
<feature type="transmembrane region" description="Helical" evidence="10">
    <location>
        <begin position="47"/>
        <end position="69"/>
    </location>
</feature>
<keyword evidence="8 10" id="KW-0472">Membrane</keyword>
<dbReference type="PANTHER" id="PTHR43386">
    <property type="entry name" value="OLIGOPEPTIDE TRANSPORT SYSTEM PERMEASE PROTEIN APPC"/>
    <property type="match status" value="1"/>
</dbReference>
<dbReference type="SUPFAM" id="SSF161098">
    <property type="entry name" value="MetI-like"/>
    <property type="match status" value="1"/>
</dbReference>
<feature type="region of interest" description="Disordered" evidence="11">
    <location>
        <begin position="1"/>
        <end position="31"/>
    </location>
</feature>
<dbReference type="CDD" id="cd06261">
    <property type="entry name" value="TM_PBP2"/>
    <property type="match status" value="1"/>
</dbReference>
<evidence type="ECO:0000256" key="10">
    <source>
        <dbReference type="RuleBase" id="RU363032"/>
    </source>
</evidence>
<dbReference type="PROSITE" id="PS50928">
    <property type="entry name" value="ABC_TM1"/>
    <property type="match status" value="1"/>
</dbReference>
<evidence type="ECO:0000256" key="4">
    <source>
        <dbReference type="ARBA" id="ARBA00022692"/>
    </source>
</evidence>
<keyword evidence="14" id="KW-1185">Reference proteome</keyword>
<dbReference type="Pfam" id="PF12911">
    <property type="entry name" value="OppC_N"/>
    <property type="match status" value="1"/>
</dbReference>
<comment type="similarity">
    <text evidence="9">Belongs to the binding-protein-dependent transport system permease family. OppBC subfamily.</text>
</comment>
<evidence type="ECO:0000256" key="6">
    <source>
        <dbReference type="ARBA" id="ARBA00022927"/>
    </source>
</evidence>
<evidence type="ECO:0000256" key="7">
    <source>
        <dbReference type="ARBA" id="ARBA00022989"/>
    </source>
</evidence>
<protein>
    <submittedName>
        <fullName evidence="13">Oligopeptide transport system permease protein</fullName>
    </submittedName>
</protein>
<keyword evidence="6" id="KW-0653">Protein transport</keyword>
<evidence type="ECO:0000256" key="1">
    <source>
        <dbReference type="ARBA" id="ARBA00004651"/>
    </source>
</evidence>
<proteinExistence type="inferred from homology"/>
<feature type="domain" description="ABC transmembrane type-1" evidence="12">
    <location>
        <begin position="187"/>
        <end position="376"/>
    </location>
</feature>
<evidence type="ECO:0000313" key="14">
    <source>
        <dbReference type="Proteomes" id="UP000199095"/>
    </source>
</evidence>
<comment type="subcellular location">
    <subcellularLocation>
        <location evidence="1 10">Cell membrane</location>
        <topology evidence="1 10">Multi-pass membrane protein</topology>
    </subcellularLocation>
</comment>
<feature type="transmembrane region" description="Helical" evidence="10">
    <location>
        <begin position="189"/>
        <end position="214"/>
    </location>
</feature>
<dbReference type="GO" id="GO:0015031">
    <property type="term" value="P:protein transport"/>
    <property type="evidence" value="ECO:0007669"/>
    <property type="project" value="UniProtKB-KW"/>
</dbReference>
<accession>A0A1I0J2A1</accession>
<keyword evidence="3" id="KW-1003">Cell membrane</keyword>
<dbReference type="Pfam" id="PF00528">
    <property type="entry name" value="BPD_transp_1"/>
    <property type="match status" value="1"/>
</dbReference>
<gene>
    <name evidence="13" type="ORF">SAMN05421676_11529</name>
</gene>
<keyword evidence="7 10" id="KW-1133">Transmembrane helix</keyword>
<dbReference type="InterPro" id="IPR035906">
    <property type="entry name" value="MetI-like_sf"/>
</dbReference>
<dbReference type="RefSeq" id="WP_093137417.1">
    <property type="nucleotide sequence ID" value="NZ_FOHJ01000015.1"/>
</dbReference>
<dbReference type="NCBIfam" id="NF045475">
    <property type="entry name" value="Opp3C"/>
    <property type="match status" value="1"/>
</dbReference>
<feature type="compositionally biased region" description="Basic and acidic residues" evidence="11">
    <location>
        <begin position="17"/>
        <end position="31"/>
    </location>
</feature>
<dbReference type="GO" id="GO:0015833">
    <property type="term" value="P:peptide transport"/>
    <property type="evidence" value="ECO:0007669"/>
    <property type="project" value="UniProtKB-KW"/>
</dbReference>
<evidence type="ECO:0000256" key="3">
    <source>
        <dbReference type="ARBA" id="ARBA00022475"/>
    </source>
</evidence>
<dbReference type="STRING" id="237682.SAMN05421676_11529"/>
<dbReference type="InterPro" id="IPR050366">
    <property type="entry name" value="BP-dependent_transpt_permease"/>
</dbReference>
<evidence type="ECO:0000256" key="9">
    <source>
        <dbReference type="ARBA" id="ARBA00024202"/>
    </source>
</evidence>
<dbReference type="GO" id="GO:0005886">
    <property type="term" value="C:plasma membrane"/>
    <property type="evidence" value="ECO:0007669"/>
    <property type="project" value="UniProtKB-SubCell"/>
</dbReference>
<evidence type="ECO:0000256" key="5">
    <source>
        <dbReference type="ARBA" id="ARBA00022856"/>
    </source>
</evidence>
<reference evidence="14" key="1">
    <citation type="submission" date="2016-10" db="EMBL/GenBank/DDBJ databases">
        <authorList>
            <person name="Varghese N."/>
            <person name="Submissions S."/>
        </authorList>
    </citation>
    <scope>NUCLEOTIDE SEQUENCE [LARGE SCALE GENOMIC DNA]</scope>
    <source>
        <strain evidence="14">CGMCC 1.3566</strain>
    </source>
</reference>
<organism evidence="13 14">
    <name type="scientific">Salinibacillus kushneri</name>
    <dbReference type="NCBI Taxonomy" id="237682"/>
    <lineage>
        <taxon>Bacteria</taxon>
        <taxon>Bacillati</taxon>
        <taxon>Bacillota</taxon>
        <taxon>Bacilli</taxon>
        <taxon>Bacillales</taxon>
        <taxon>Bacillaceae</taxon>
        <taxon>Salinibacillus</taxon>
    </lineage>
</organism>
<dbReference type="InterPro" id="IPR025966">
    <property type="entry name" value="OppC_N"/>
</dbReference>
<feature type="transmembrane region" description="Helical" evidence="10">
    <location>
        <begin position="304"/>
        <end position="333"/>
    </location>
</feature>
<evidence type="ECO:0000259" key="12">
    <source>
        <dbReference type="PROSITE" id="PS50928"/>
    </source>
</evidence>
<evidence type="ECO:0000256" key="8">
    <source>
        <dbReference type="ARBA" id="ARBA00023136"/>
    </source>
</evidence>
<dbReference type="Proteomes" id="UP000199095">
    <property type="component" value="Unassembled WGS sequence"/>
</dbReference>
<dbReference type="GO" id="GO:0055085">
    <property type="term" value="P:transmembrane transport"/>
    <property type="evidence" value="ECO:0007669"/>
    <property type="project" value="InterPro"/>
</dbReference>
<keyword evidence="2 10" id="KW-0813">Transport</keyword>
<dbReference type="OrthoDB" id="9797472at2"/>
<keyword evidence="4 10" id="KW-0812">Transmembrane</keyword>
<evidence type="ECO:0000256" key="2">
    <source>
        <dbReference type="ARBA" id="ARBA00022448"/>
    </source>
</evidence>
<sequence>MAQDQNNQYNENNLPKELFEPLEKNEDTSEKIARESRTFWQDARRTLFKNIPAMLSLILLIVIIIMSIFGPGMNQYGYNDQDLIRSKMPARAPGLENISWLGLDGTFERSFEGNDVEGATNKAIQRFNNDEEFIDIEVISEGDGTNNSAEVKAIYHPYEAKEMEDTYFWLGTDELGRDQWTRIWKGTRVSLIIAFLAAGLDLLIGVGYGGISGYFGGRIDDVMQRIIEILAGIPNLVVILLMTVVLQPGIISITIALTITGWTGMARIVRGEVLKLKNQEFVLAARTLGTPDRRIIMKHLMPNISGIIIINTMFTIPNAIFFEAFLSFIGLGLVPPEASLGTLINTGFESLRLYPYLLIFPAILISVIMIAFNILGDGFRDAFDPKMHK</sequence>
<evidence type="ECO:0000256" key="11">
    <source>
        <dbReference type="SAM" id="MobiDB-lite"/>
    </source>
</evidence>
<feature type="compositionally biased region" description="Polar residues" evidence="11">
    <location>
        <begin position="1"/>
        <end position="13"/>
    </location>
</feature>
<keyword evidence="5" id="KW-0571">Peptide transport</keyword>
<dbReference type="Gene3D" id="1.10.3720.10">
    <property type="entry name" value="MetI-like"/>
    <property type="match status" value="1"/>
</dbReference>